<keyword evidence="6" id="KW-0963">Cytoplasm</keyword>
<comment type="function">
    <text evidence="6">Catalyzes the formation of acetyl phosphate from acetate and ATP. Can also catalyze the reverse reaction.</text>
</comment>
<keyword evidence="6" id="KW-0479">Metal-binding</keyword>
<dbReference type="Proteomes" id="UP000051448">
    <property type="component" value="Unassembled WGS sequence"/>
</dbReference>
<evidence type="ECO:0000256" key="4">
    <source>
        <dbReference type="ARBA" id="ARBA00022777"/>
    </source>
</evidence>
<feature type="site" description="Transition state stabilizer" evidence="6">
    <location>
        <position position="177"/>
    </location>
</feature>
<dbReference type="InterPro" id="IPR000890">
    <property type="entry name" value="Aliphatic_acid_kin_short-chain"/>
</dbReference>
<comment type="cofactor">
    <cofactor evidence="6">
        <name>Mg(2+)</name>
        <dbReference type="ChEBI" id="CHEBI:18420"/>
    </cofactor>
    <cofactor evidence="6">
        <name>Mn(2+)</name>
        <dbReference type="ChEBI" id="CHEBI:29035"/>
    </cofactor>
    <text evidence="6">Mg(2+). Can also accept Mn(2+).</text>
</comment>
<dbReference type="UniPathway" id="UPA00340">
    <property type="reaction ID" value="UER00458"/>
</dbReference>
<evidence type="ECO:0000313" key="9">
    <source>
        <dbReference type="Proteomes" id="UP000051448"/>
    </source>
</evidence>
<dbReference type="RefSeq" id="WP_057870216.1">
    <property type="nucleotide sequence ID" value="NZ_AZDX01000046.1"/>
</dbReference>
<evidence type="ECO:0000256" key="1">
    <source>
        <dbReference type="ARBA" id="ARBA00008748"/>
    </source>
</evidence>
<feature type="binding site" evidence="6">
    <location>
        <position position="15"/>
    </location>
    <ligand>
        <name>ATP</name>
        <dbReference type="ChEBI" id="CHEBI:30616"/>
    </ligand>
</feature>
<feature type="binding site" evidence="6">
    <location>
        <begin position="328"/>
        <end position="332"/>
    </location>
    <ligand>
        <name>ATP</name>
        <dbReference type="ChEBI" id="CHEBI:30616"/>
    </ligand>
</feature>
<name>A0A0R1MB25_9LACO</name>
<feature type="binding site" evidence="6">
    <location>
        <begin position="281"/>
        <end position="283"/>
    </location>
    <ligand>
        <name>ATP</name>
        <dbReference type="ChEBI" id="CHEBI:30616"/>
    </ligand>
</feature>
<dbReference type="Pfam" id="PF00871">
    <property type="entry name" value="Acetate_kinase"/>
    <property type="match status" value="1"/>
</dbReference>
<dbReference type="GO" id="GO:0005737">
    <property type="term" value="C:cytoplasm"/>
    <property type="evidence" value="ECO:0007669"/>
    <property type="project" value="UniProtKB-SubCell"/>
</dbReference>
<keyword evidence="4 6" id="KW-0418">Kinase</keyword>
<feature type="binding site" evidence="6">
    <location>
        <position position="88"/>
    </location>
    <ligand>
        <name>substrate</name>
    </ligand>
</feature>
<comment type="pathway">
    <text evidence="6">Metabolic intermediate biosynthesis; acetyl-CoA biosynthesis; acetyl-CoA from acetate: step 1/2.</text>
</comment>
<keyword evidence="9" id="KW-1185">Reference proteome</keyword>
<dbReference type="InterPro" id="IPR004372">
    <property type="entry name" value="Ac/propionate_kinase"/>
</dbReference>
<sequence>MKKVLSINSGSSSLKISLFAMPTEQRLAKIMVDYSDETNQLVAITLPNHELIVQHYHNKLSPVELALKLLTKHKVINNPQEIAAIGHRIVAGGELFQRSIEITTEIMQKLESINELAPLHNPANIAGILDAQQLLPNCPQIAVFDTAFHTDLPPENFLYALPLEYYRKYRIRKYGAHGTSHRFVAQQAAKMLHLPLNELKLITLHLGSGASVTAIKNGKSYDTSMGFSPLTGLMMSTRCGDIDPSALVYLLKHHVFSDMNECMEILNKQSGLLGVSELSKDMREIERASTENPQAALAIKMFVKRVCDYIGSYWLELGGADALVFTGGIGENDCHLRELISERLSCLGINFQSQQNQSRDLPFDFASTDSQARLLVIPTDEELMIARDAYSLLSSKQLCNQTAVNY</sequence>
<comment type="similarity">
    <text evidence="1 6 7">Belongs to the acetokinase family.</text>
</comment>
<dbReference type="CDD" id="cd24010">
    <property type="entry name" value="ASKHA_NBD_AcK_PK"/>
    <property type="match status" value="1"/>
</dbReference>
<feature type="active site" description="Proton donor/acceptor" evidence="6">
    <location>
        <position position="145"/>
    </location>
</feature>
<feature type="binding site" evidence="6">
    <location>
        <position position="8"/>
    </location>
    <ligand>
        <name>Mg(2+)</name>
        <dbReference type="ChEBI" id="CHEBI:18420"/>
    </ligand>
</feature>
<proteinExistence type="inferred from homology"/>
<dbReference type="PRINTS" id="PR00471">
    <property type="entry name" value="ACETATEKNASE"/>
</dbReference>
<evidence type="ECO:0000256" key="3">
    <source>
        <dbReference type="ARBA" id="ARBA00022741"/>
    </source>
</evidence>
<reference evidence="8 9" key="1">
    <citation type="journal article" date="2015" name="Genome Announc.">
        <title>Expanding the biotechnology potential of lactobacilli through comparative genomics of 213 strains and associated genera.</title>
        <authorList>
            <person name="Sun Z."/>
            <person name="Harris H.M."/>
            <person name="McCann A."/>
            <person name="Guo C."/>
            <person name="Argimon S."/>
            <person name="Zhang W."/>
            <person name="Yang X."/>
            <person name="Jeffery I.B."/>
            <person name="Cooney J.C."/>
            <person name="Kagawa T.F."/>
            <person name="Liu W."/>
            <person name="Song Y."/>
            <person name="Salvetti E."/>
            <person name="Wrobel A."/>
            <person name="Rasinkangas P."/>
            <person name="Parkhill J."/>
            <person name="Rea M.C."/>
            <person name="O'Sullivan O."/>
            <person name="Ritari J."/>
            <person name="Douillard F.P."/>
            <person name="Paul Ross R."/>
            <person name="Yang R."/>
            <person name="Briner A.E."/>
            <person name="Felis G.E."/>
            <person name="de Vos W.M."/>
            <person name="Barrangou R."/>
            <person name="Klaenhammer T.R."/>
            <person name="Caufield P.W."/>
            <person name="Cui Y."/>
            <person name="Zhang H."/>
            <person name="O'Toole P.W."/>
        </authorList>
    </citation>
    <scope>NUCLEOTIDE SEQUENCE [LARGE SCALE GENOMIC DNA]</scope>
    <source>
        <strain evidence="8 9">DSM 19519</strain>
    </source>
</reference>
<keyword evidence="5 6" id="KW-0067">ATP-binding</keyword>
<organism evidence="8 9">
    <name type="scientific">Liquorilactobacillus hordei DSM 19519</name>
    <dbReference type="NCBI Taxonomy" id="1423759"/>
    <lineage>
        <taxon>Bacteria</taxon>
        <taxon>Bacillati</taxon>
        <taxon>Bacillota</taxon>
        <taxon>Bacilli</taxon>
        <taxon>Lactobacillales</taxon>
        <taxon>Lactobacillaceae</taxon>
        <taxon>Liquorilactobacillus</taxon>
    </lineage>
</organism>
<dbReference type="EMBL" id="AZDX01000046">
    <property type="protein sequence ID" value="KRL05222.1"/>
    <property type="molecule type" value="Genomic_DNA"/>
</dbReference>
<dbReference type="Gene3D" id="3.30.420.40">
    <property type="match status" value="2"/>
</dbReference>
<dbReference type="AlphaFoldDB" id="A0A0R1MB25"/>
<dbReference type="NCBIfam" id="TIGR00016">
    <property type="entry name" value="ackA"/>
    <property type="match status" value="1"/>
</dbReference>
<dbReference type="OrthoDB" id="9802453at2"/>
<evidence type="ECO:0000313" key="8">
    <source>
        <dbReference type="EMBL" id="KRL05222.1"/>
    </source>
</evidence>
<dbReference type="GO" id="GO:0006085">
    <property type="term" value="P:acetyl-CoA biosynthetic process"/>
    <property type="evidence" value="ECO:0007669"/>
    <property type="project" value="UniProtKB-UniRule"/>
</dbReference>
<feature type="binding site" evidence="6">
    <location>
        <position position="381"/>
    </location>
    <ligand>
        <name>Mg(2+)</name>
        <dbReference type="ChEBI" id="CHEBI:18420"/>
    </ligand>
</feature>
<feature type="binding site" evidence="6">
    <location>
        <begin position="205"/>
        <end position="209"/>
    </location>
    <ligand>
        <name>ATP</name>
        <dbReference type="ChEBI" id="CHEBI:30616"/>
    </ligand>
</feature>
<evidence type="ECO:0000256" key="2">
    <source>
        <dbReference type="ARBA" id="ARBA00022679"/>
    </source>
</evidence>
<feature type="site" description="Transition state stabilizer" evidence="6">
    <location>
        <position position="238"/>
    </location>
</feature>
<dbReference type="PANTHER" id="PTHR21060">
    <property type="entry name" value="ACETATE KINASE"/>
    <property type="match status" value="1"/>
</dbReference>
<dbReference type="EC" id="2.7.2.1" evidence="6"/>
<dbReference type="STRING" id="1423759.FC92_GL001539"/>
<evidence type="ECO:0000256" key="7">
    <source>
        <dbReference type="RuleBase" id="RU003835"/>
    </source>
</evidence>
<dbReference type="GeneID" id="98311749"/>
<dbReference type="PANTHER" id="PTHR21060:SF15">
    <property type="entry name" value="ACETATE KINASE-RELATED"/>
    <property type="match status" value="1"/>
</dbReference>
<keyword evidence="6" id="KW-0460">Magnesium</keyword>
<dbReference type="HAMAP" id="MF_00020">
    <property type="entry name" value="Acetate_kinase"/>
    <property type="match status" value="1"/>
</dbReference>
<dbReference type="PIRSF" id="PIRSF000722">
    <property type="entry name" value="Acetate_prop_kin"/>
    <property type="match status" value="1"/>
</dbReference>
<accession>A0A0R1MB25</accession>
<dbReference type="GO" id="GO:0008776">
    <property type="term" value="F:acetate kinase activity"/>
    <property type="evidence" value="ECO:0007669"/>
    <property type="project" value="UniProtKB-UniRule"/>
</dbReference>
<protein>
    <recommendedName>
        <fullName evidence="6">Acetate kinase</fullName>
        <ecNumber evidence="6">2.7.2.1</ecNumber>
    </recommendedName>
    <alternativeName>
        <fullName evidence="6">Acetokinase</fullName>
    </alternativeName>
</protein>
<dbReference type="GO" id="GO:0005524">
    <property type="term" value="F:ATP binding"/>
    <property type="evidence" value="ECO:0007669"/>
    <property type="project" value="UniProtKB-KW"/>
</dbReference>
<dbReference type="InterPro" id="IPR023865">
    <property type="entry name" value="Aliphatic_acid_kinase_CS"/>
</dbReference>
<evidence type="ECO:0000256" key="6">
    <source>
        <dbReference type="HAMAP-Rule" id="MF_00020"/>
    </source>
</evidence>
<comment type="catalytic activity">
    <reaction evidence="6">
        <text>acetate + ATP = acetyl phosphate + ADP</text>
        <dbReference type="Rhea" id="RHEA:11352"/>
        <dbReference type="ChEBI" id="CHEBI:22191"/>
        <dbReference type="ChEBI" id="CHEBI:30089"/>
        <dbReference type="ChEBI" id="CHEBI:30616"/>
        <dbReference type="ChEBI" id="CHEBI:456216"/>
        <dbReference type="EC" id="2.7.2.1"/>
    </reaction>
</comment>
<comment type="subunit">
    <text evidence="6">Homodimer.</text>
</comment>
<dbReference type="PATRIC" id="fig|1423759.3.peg.1613"/>
<keyword evidence="3 6" id="KW-0547">Nucleotide-binding</keyword>
<comment type="caution">
    <text evidence="8">The sequence shown here is derived from an EMBL/GenBank/DDBJ whole genome shotgun (WGS) entry which is preliminary data.</text>
</comment>
<gene>
    <name evidence="6" type="primary">ackA</name>
    <name evidence="8" type="ORF">FC92_GL001539</name>
</gene>
<evidence type="ECO:0000256" key="5">
    <source>
        <dbReference type="ARBA" id="ARBA00022840"/>
    </source>
</evidence>
<dbReference type="InterPro" id="IPR043129">
    <property type="entry name" value="ATPase_NBD"/>
</dbReference>
<comment type="subcellular location">
    <subcellularLocation>
        <location evidence="6">Cytoplasm</location>
    </subcellularLocation>
</comment>
<dbReference type="PROSITE" id="PS01075">
    <property type="entry name" value="ACETATE_KINASE_1"/>
    <property type="match status" value="1"/>
</dbReference>
<dbReference type="GO" id="GO:0000287">
    <property type="term" value="F:magnesium ion binding"/>
    <property type="evidence" value="ECO:0007669"/>
    <property type="project" value="UniProtKB-UniRule"/>
</dbReference>
<keyword evidence="2 6" id="KW-0808">Transferase</keyword>
<dbReference type="GO" id="GO:0006083">
    <property type="term" value="P:acetate metabolic process"/>
    <property type="evidence" value="ECO:0007669"/>
    <property type="project" value="TreeGrafter"/>
</dbReference>
<dbReference type="PROSITE" id="PS01076">
    <property type="entry name" value="ACETATE_KINASE_2"/>
    <property type="match status" value="1"/>
</dbReference>
<dbReference type="SUPFAM" id="SSF53067">
    <property type="entry name" value="Actin-like ATPase domain"/>
    <property type="match status" value="2"/>
</dbReference>